<evidence type="ECO:0000256" key="5">
    <source>
        <dbReference type="SAM" id="Phobius"/>
    </source>
</evidence>
<feature type="transmembrane region" description="Helical" evidence="5">
    <location>
        <begin position="17"/>
        <end position="35"/>
    </location>
</feature>
<dbReference type="PANTHER" id="PTHR37305:SF1">
    <property type="entry name" value="MEMBRANE PROTEIN"/>
    <property type="match status" value="1"/>
</dbReference>
<feature type="transmembrane region" description="Helical" evidence="5">
    <location>
        <begin position="301"/>
        <end position="323"/>
    </location>
</feature>
<keyword evidence="2 5" id="KW-0812">Transmembrane</keyword>
<protein>
    <submittedName>
        <fullName evidence="7">ABC transporter permease</fullName>
    </submittedName>
</protein>
<feature type="transmembrane region" description="Helical" evidence="5">
    <location>
        <begin position="389"/>
        <end position="408"/>
    </location>
</feature>
<dbReference type="GO" id="GO:0140359">
    <property type="term" value="F:ABC-type transporter activity"/>
    <property type="evidence" value="ECO:0007669"/>
    <property type="project" value="InterPro"/>
</dbReference>
<reference evidence="7 8" key="1">
    <citation type="submission" date="2023-03" db="EMBL/GenBank/DDBJ databases">
        <title>Bacillus Genome Sequencing.</title>
        <authorList>
            <person name="Dunlap C."/>
        </authorList>
    </citation>
    <scope>NUCLEOTIDE SEQUENCE [LARGE SCALE GENOMIC DNA]</scope>
    <source>
        <strain evidence="7 8">B-59205</strain>
    </source>
</reference>
<evidence type="ECO:0000256" key="3">
    <source>
        <dbReference type="ARBA" id="ARBA00022989"/>
    </source>
</evidence>
<dbReference type="Proteomes" id="UP001344888">
    <property type="component" value="Unassembled WGS sequence"/>
</dbReference>
<keyword evidence="4 5" id="KW-0472">Membrane</keyword>
<evidence type="ECO:0000256" key="1">
    <source>
        <dbReference type="ARBA" id="ARBA00004141"/>
    </source>
</evidence>
<proteinExistence type="predicted"/>
<keyword evidence="8" id="KW-1185">Reference proteome</keyword>
<feature type="domain" description="ABC-2 type transporter transmembrane" evidence="6">
    <location>
        <begin position="18"/>
        <end position="404"/>
    </location>
</feature>
<accession>A0AAW9NPS9</accession>
<dbReference type="PANTHER" id="PTHR37305">
    <property type="entry name" value="INTEGRAL MEMBRANE PROTEIN-RELATED"/>
    <property type="match status" value="1"/>
</dbReference>
<sequence length="416" mass="47592">MLYLLQLEWTKIKRTRMIYILILLVLLAIGSYFFFIDKKSITLEEIEQHVAENVVYFEELVASMKKDSENLNSMEKEVISNMTRHYDGYVTMQEGVAARDWVLYWQGDLLNFSKQGENAQEQLETYKNSYMYPTPFTVLVHMDKMRWMEERAIQPLAIGLQNQTLTLYDQDFSDPQIEGIAQNLSQFYSSTGTYFLYHLFQYGFSLAGLIFFLFLFADILTKEGFGRNGPIHLLRTMPMRRATFWVSKALAVILGSLLIIGLVAVVGLGLGTLFNRLGDWQYPMLIYGPERTYTLLSLAEFLGKAGLLFVVMLAFGFSFLFLLSILTNRAILAIGLTVVVLVFGQQLTEQTLLVSWTHWLPFHYLDVYAILNGEYAILHNNPLLTYGQGMLSLIVSTFILLGITFGAVKLRKGVMS</sequence>
<name>A0AAW9NPS9_9BACL</name>
<dbReference type="EMBL" id="JARSFG010000010">
    <property type="protein sequence ID" value="MEC1178332.1"/>
    <property type="molecule type" value="Genomic_DNA"/>
</dbReference>
<keyword evidence="3 5" id="KW-1133">Transmembrane helix</keyword>
<evidence type="ECO:0000313" key="8">
    <source>
        <dbReference type="Proteomes" id="UP001344888"/>
    </source>
</evidence>
<evidence type="ECO:0000313" key="7">
    <source>
        <dbReference type="EMBL" id="MEC1178332.1"/>
    </source>
</evidence>
<gene>
    <name evidence="7" type="ORF">P9B03_07550</name>
</gene>
<dbReference type="GO" id="GO:0016020">
    <property type="term" value="C:membrane"/>
    <property type="evidence" value="ECO:0007669"/>
    <property type="project" value="UniProtKB-SubCell"/>
</dbReference>
<dbReference type="RefSeq" id="WP_326122864.1">
    <property type="nucleotide sequence ID" value="NZ_JARSFG010000010.1"/>
</dbReference>
<evidence type="ECO:0000256" key="2">
    <source>
        <dbReference type="ARBA" id="ARBA00022692"/>
    </source>
</evidence>
<dbReference type="AlphaFoldDB" id="A0AAW9NPS9"/>
<evidence type="ECO:0000256" key="4">
    <source>
        <dbReference type="ARBA" id="ARBA00023136"/>
    </source>
</evidence>
<dbReference type="Pfam" id="PF12698">
    <property type="entry name" value="ABC2_membrane_3"/>
    <property type="match status" value="1"/>
</dbReference>
<feature type="transmembrane region" description="Helical" evidence="5">
    <location>
        <begin position="242"/>
        <end position="274"/>
    </location>
</feature>
<comment type="subcellular location">
    <subcellularLocation>
        <location evidence="1">Membrane</location>
        <topology evidence="1">Multi-pass membrane protein</topology>
    </subcellularLocation>
</comment>
<feature type="transmembrane region" description="Helical" evidence="5">
    <location>
        <begin position="199"/>
        <end position="221"/>
    </location>
</feature>
<comment type="caution">
    <text evidence="7">The sequence shown here is derived from an EMBL/GenBank/DDBJ whole genome shotgun (WGS) entry which is preliminary data.</text>
</comment>
<organism evidence="7 8">
    <name type="scientific">Metasolibacillus meyeri</name>
    <dbReference type="NCBI Taxonomy" id="1071052"/>
    <lineage>
        <taxon>Bacteria</taxon>
        <taxon>Bacillati</taxon>
        <taxon>Bacillota</taxon>
        <taxon>Bacilli</taxon>
        <taxon>Bacillales</taxon>
        <taxon>Caryophanaceae</taxon>
        <taxon>Metasolibacillus</taxon>
    </lineage>
</organism>
<feature type="transmembrane region" description="Helical" evidence="5">
    <location>
        <begin position="330"/>
        <end position="348"/>
    </location>
</feature>
<dbReference type="InterPro" id="IPR013525">
    <property type="entry name" value="ABC2_TM"/>
</dbReference>
<evidence type="ECO:0000259" key="6">
    <source>
        <dbReference type="Pfam" id="PF12698"/>
    </source>
</evidence>